<dbReference type="Proteomes" id="UP000094600">
    <property type="component" value="Chromosome"/>
</dbReference>
<proteinExistence type="predicted"/>
<reference evidence="1 2" key="1">
    <citation type="submission" date="2016-06" db="EMBL/GenBank/DDBJ databases">
        <title>Bacterial characters and pathogenicity of Xenorhabdus hominickii from an entomopathogenic nematode, Steinernema monticolum.</title>
        <authorList>
            <person name="Park Y."/>
            <person name="Kim Y."/>
        </authorList>
    </citation>
    <scope>NUCLEOTIDE SEQUENCE [LARGE SCALE GENOMIC DNA]</scope>
    <source>
        <strain evidence="1 2">ANU1</strain>
    </source>
</reference>
<protein>
    <submittedName>
        <fullName evidence="1">Uncharacterized protein</fullName>
    </submittedName>
</protein>
<evidence type="ECO:0000313" key="1">
    <source>
        <dbReference type="EMBL" id="AOM40573.1"/>
    </source>
</evidence>
<name>A0ABN4S2N2_XENHO</name>
<sequence>MLAEVNRGYERNEWFDTKWIFQQNGSHGVAASCVAEGIVVQAGTASFWARGMDTGSAAGHADGTDWTNVACRVHVWKVM</sequence>
<dbReference type="EMBL" id="CP016176">
    <property type="protein sequence ID" value="AOM40573.1"/>
    <property type="molecule type" value="Genomic_DNA"/>
</dbReference>
<gene>
    <name evidence="1" type="ORF">A9255_08220</name>
</gene>
<organism evidence="1 2">
    <name type="scientific">Xenorhabdus hominickii</name>
    <dbReference type="NCBI Taxonomy" id="351679"/>
    <lineage>
        <taxon>Bacteria</taxon>
        <taxon>Pseudomonadati</taxon>
        <taxon>Pseudomonadota</taxon>
        <taxon>Gammaproteobacteria</taxon>
        <taxon>Enterobacterales</taxon>
        <taxon>Morganellaceae</taxon>
        <taxon>Xenorhabdus</taxon>
    </lineage>
</organism>
<dbReference type="PROSITE" id="PS51257">
    <property type="entry name" value="PROKAR_LIPOPROTEIN"/>
    <property type="match status" value="1"/>
</dbReference>
<keyword evidence="2" id="KW-1185">Reference proteome</keyword>
<accession>A0ABN4S2N2</accession>
<evidence type="ECO:0000313" key="2">
    <source>
        <dbReference type="Proteomes" id="UP000094600"/>
    </source>
</evidence>